<dbReference type="Proteomes" id="UP000268684">
    <property type="component" value="Chromosome III"/>
</dbReference>
<proteinExistence type="predicted"/>
<accession>A0AAJ5NLR1</accession>
<sequence>MVVNRHPNLARDEFDLLKAILTHCIRRGPASQNRDAHPDFRVHPAGRVVHAAALNAARGAKLRALFERIVWDAAADDDGR</sequence>
<name>A0AAJ5NLR1_9BURK</name>
<dbReference type="AlphaFoldDB" id="A0AAJ5NLR1"/>
<evidence type="ECO:0000313" key="2">
    <source>
        <dbReference type="Proteomes" id="UP000268684"/>
    </source>
</evidence>
<reference evidence="1 2" key="1">
    <citation type="submission" date="2017-11" db="EMBL/GenBank/DDBJ databases">
        <authorList>
            <person name="Seth-Smith MB H."/>
        </authorList>
    </citation>
    <scope>NUCLEOTIDE SEQUENCE [LARGE SCALE GENOMIC DNA]</scope>
    <source>
        <strain evidence="1">E</strain>
    </source>
</reference>
<gene>
    <name evidence="1" type="ORF">BSTAB16_6984</name>
</gene>
<protein>
    <submittedName>
        <fullName evidence="1">Uncharacterized protein</fullName>
    </submittedName>
</protein>
<evidence type="ECO:0000313" key="1">
    <source>
        <dbReference type="EMBL" id="VBB16777.1"/>
    </source>
</evidence>
<dbReference type="EMBL" id="LR025744">
    <property type="protein sequence ID" value="VBB16777.1"/>
    <property type="molecule type" value="Genomic_DNA"/>
</dbReference>
<organism evidence="1 2">
    <name type="scientific">Burkholderia stabilis</name>
    <dbReference type="NCBI Taxonomy" id="95485"/>
    <lineage>
        <taxon>Bacteria</taxon>
        <taxon>Pseudomonadati</taxon>
        <taxon>Pseudomonadota</taxon>
        <taxon>Betaproteobacteria</taxon>
        <taxon>Burkholderiales</taxon>
        <taxon>Burkholderiaceae</taxon>
        <taxon>Burkholderia</taxon>
        <taxon>Burkholderia cepacia complex</taxon>
    </lineage>
</organism>
<keyword evidence="2" id="KW-1185">Reference proteome</keyword>